<proteinExistence type="predicted"/>
<keyword evidence="1" id="KW-0732">Signal</keyword>
<gene>
    <name evidence="2" type="ORF">O0I10_004823</name>
</gene>
<keyword evidence="3" id="KW-1185">Reference proteome</keyword>
<organism evidence="2 3">
    <name type="scientific">Lichtheimia ornata</name>
    <dbReference type="NCBI Taxonomy" id="688661"/>
    <lineage>
        <taxon>Eukaryota</taxon>
        <taxon>Fungi</taxon>
        <taxon>Fungi incertae sedis</taxon>
        <taxon>Mucoromycota</taxon>
        <taxon>Mucoromycotina</taxon>
        <taxon>Mucoromycetes</taxon>
        <taxon>Mucorales</taxon>
        <taxon>Lichtheimiaceae</taxon>
        <taxon>Lichtheimia</taxon>
    </lineage>
</organism>
<dbReference type="GeneID" id="83212236"/>
<evidence type="ECO:0000313" key="2">
    <source>
        <dbReference type="EMBL" id="KAJ8659458.1"/>
    </source>
</evidence>
<dbReference type="AlphaFoldDB" id="A0AAD7V6F5"/>
<dbReference type="Proteomes" id="UP001234581">
    <property type="component" value="Unassembled WGS sequence"/>
</dbReference>
<feature type="chain" id="PRO_5042019799" evidence="1">
    <location>
        <begin position="22"/>
        <end position="306"/>
    </location>
</feature>
<protein>
    <submittedName>
        <fullName evidence="2">Uncharacterized protein</fullName>
    </submittedName>
</protein>
<reference evidence="2 3" key="1">
    <citation type="submission" date="2023-03" db="EMBL/GenBank/DDBJ databases">
        <title>Genome sequence of Lichtheimia ornata CBS 291.66.</title>
        <authorList>
            <person name="Mohabir J.T."/>
            <person name="Shea T.P."/>
            <person name="Kurbessoian T."/>
            <person name="Berby B."/>
            <person name="Fontaine J."/>
            <person name="Livny J."/>
            <person name="Gnirke A."/>
            <person name="Stajich J.E."/>
            <person name="Cuomo C.A."/>
        </authorList>
    </citation>
    <scope>NUCLEOTIDE SEQUENCE [LARGE SCALE GENOMIC DNA]</scope>
    <source>
        <strain evidence="2">CBS 291.66</strain>
    </source>
</reference>
<evidence type="ECO:0000313" key="3">
    <source>
        <dbReference type="Proteomes" id="UP001234581"/>
    </source>
</evidence>
<name>A0AAD7V6F5_9FUNG</name>
<feature type="signal peptide" evidence="1">
    <location>
        <begin position="1"/>
        <end position="21"/>
    </location>
</feature>
<sequence>MKIFDIMISLAFLGASHSVSAATPGNDLQDGLCAVARKLDICPSYPHPCSYESFENKIYGHFHDEIMKRPCGPRNKSVKCFTFRNNEEECLKNGCTWEQALADDVGSHSVSGANHIGGALQDSLCSAFNSINICTPYPDSCTYEAFNNDGRQGFHDAVVKRPCSGRGSVPCWEIPDNQKECHSCSEFRNDENGCLKNGCVWEHLLRNSSGSSHFASGANPIDSTLQKDGICSVVRNVNVCPPKDLALCTYETIDNDYGAKGFHDRLMKRPCGPRNHSIPCSKFKHEPQECLKIGCTWEQVTRTFGK</sequence>
<comment type="caution">
    <text evidence="2">The sequence shown here is derived from an EMBL/GenBank/DDBJ whole genome shotgun (WGS) entry which is preliminary data.</text>
</comment>
<dbReference type="RefSeq" id="XP_058344371.1">
    <property type="nucleotide sequence ID" value="XM_058484872.1"/>
</dbReference>
<accession>A0AAD7V6F5</accession>
<evidence type="ECO:0000256" key="1">
    <source>
        <dbReference type="SAM" id="SignalP"/>
    </source>
</evidence>
<dbReference type="EMBL" id="JARTCD010000018">
    <property type="protein sequence ID" value="KAJ8659458.1"/>
    <property type="molecule type" value="Genomic_DNA"/>
</dbReference>